<comment type="caution">
    <text evidence="1">The sequence shown here is derived from an EMBL/GenBank/DDBJ whole genome shotgun (WGS) entry which is preliminary data.</text>
</comment>
<gene>
    <name evidence="1" type="ORF">GCM10010529_03190</name>
</gene>
<reference evidence="2" key="1">
    <citation type="journal article" date="2019" name="Int. J. Syst. Evol. Microbiol.">
        <title>The Global Catalogue of Microorganisms (GCM) 10K type strain sequencing project: providing services to taxonomists for standard genome sequencing and annotation.</title>
        <authorList>
            <consortium name="The Broad Institute Genomics Platform"/>
            <consortium name="The Broad Institute Genome Sequencing Center for Infectious Disease"/>
            <person name="Wu L."/>
            <person name="Ma J."/>
        </authorList>
    </citation>
    <scope>NUCLEOTIDE SEQUENCE [LARGE SCALE GENOMIC DNA]</scope>
    <source>
        <strain evidence="2">JCM 14309</strain>
    </source>
</reference>
<organism evidence="1 2">
    <name type="scientific">Nesterenkonia aethiopica</name>
    <dbReference type="NCBI Taxonomy" id="269144"/>
    <lineage>
        <taxon>Bacteria</taxon>
        <taxon>Bacillati</taxon>
        <taxon>Actinomycetota</taxon>
        <taxon>Actinomycetes</taxon>
        <taxon>Micrococcales</taxon>
        <taxon>Micrococcaceae</taxon>
        <taxon>Nesterenkonia</taxon>
    </lineage>
</organism>
<name>A0ABP6LSQ0_9MICC</name>
<protein>
    <submittedName>
        <fullName evidence="1">Uncharacterized protein</fullName>
    </submittedName>
</protein>
<keyword evidence="2" id="KW-1185">Reference proteome</keyword>
<dbReference type="EMBL" id="BAAAVT010000002">
    <property type="protein sequence ID" value="GAA3052531.1"/>
    <property type="molecule type" value="Genomic_DNA"/>
</dbReference>
<dbReference type="Proteomes" id="UP001500236">
    <property type="component" value="Unassembled WGS sequence"/>
</dbReference>
<accession>A0ABP6LSQ0</accession>
<evidence type="ECO:0000313" key="1">
    <source>
        <dbReference type="EMBL" id="GAA3052531.1"/>
    </source>
</evidence>
<evidence type="ECO:0000313" key="2">
    <source>
        <dbReference type="Proteomes" id="UP001500236"/>
    </source>
</evidence>
<proteinExistence type="predicted"/>
<sequence>MPTLLIDHHEFHSGGAEVHSDDEGVLEAVHPHQRIGWEVRTGITGPREADLVDRWWLRWRRCPVPSAQPSGDP</sequence>